<comment type="subcellular location">
    <subcellularLocation>
        <location evidence="1">Membrane</location>
    </subcellularLocation>
</comment>
<dbReference type="PANTHER" id="PTHR11920:SF335">
    <property type="entry name" value="GUANYLATE CYCLASE"/>
    <property type="match status" value="1"/>
</dbReference>
<keyword evidence="8" id="KW-0175">Coiled coil</keyword>
<feature type="domain" description="Guanylate cyclase" evidence="11">
    <location>
        <begin position="362"/>
        <end position="494"/>
    </location>
</feature>
<feature type="region of interest" description="Disordered" evidence="9">
    <location>
        <begin position="1"/>
        <end position="62"/>
    </location>
</feature>
<evidence type="ECO:0000259" key="10">
    <source>
        <dbReference type="PROSITE" id="PS50110"/>
    </source>
</evidence>
<keyword evidence="5" id="KW-0472">Membrane</keyword>
<dbReference type="SUPFAM" id="SSF52172">
    <property type="entry name" value="CheY-like"/>
    <property type="match status" value="1"/>
</dbReference>
<dbReference type="PANTHER" id="PTHR11920">
    <property type="entry name" value="GUANYLYL CYCLASE"/>
    <property type="match status" value="1"/>
</dbReference>
<feature type="compositionally biased region" description="Gly residues" evidence="9">
    <location>
        <begin position="723"/>
        <end position="733"/>
    </location>
</feature>
<dbReference type="GO" id="GO:0001653">
    <property type="term" value="F:peptide receptor activity"/>
    <property type="evidence" value="ECO:0007669"/>
    <property type="project" value="TreeGrafter"/>
</dbReference>
<dbReference type="GO" id="GO:0007168">
    <property type="term" value="P:receptor guanylyl cyclase signaling pathway"/>
    <property type="evidence" value="ECO:0007669"/>
    <property type="project" value="TreeGrafter"/>
</dbReference>
<dbReference type="InterPro" id="IPR050401">
    <property type="entry name" value="Cyclic_nucleotide_synthase"/>
</dbReference>
<evidence type="ECO:0000256" key="4">
    <source>
        <dbReference type="ARBA" id="ARBA00022989"/>
    </source>
</evidence>
<organism evidence="12">
    <name type="scientific">Chlamydomonas leiostraca</name>
    <dbReference type="NCBI Taxonomy" id="1034604"/>
    <lineage>
        <taxon>Eukaryota</taxon>
        <taxon>Viridiplantae</taxon>
        <taxon>Chlorophyta</taxon>
        <taxon>core chlorophytes</taxon>
        <taxon>Chlorophyceae</taxon>
        <taxon>CS clade</taxon>
        <taxon>Chlamydomonadales</taxon>
        <taxon>Chlamydomonadaceae</taxon>
        <taxon>Chlamydomonas</taxon>
    </lineage>
</organism>
<evidence type="ECO:0000256" key="5">
    <source>
        <dbReference type="ARBA" id="ARBA00023136"/>
    </source>
</evidence>
<dbReference type="CDD" id="cd07302">
    <property type="entry name" value="CHD"/>
    <property type="match status" value="1"/>
</dbReference>
<keyword evidence="2" id="KW-0812">Transmembrane</keyword>
<keyword evidence="6" id="KW-0456">Lyase</keyword>
<dbReference type="CDD" id="cd09487">
    <property type="entry name" value="SAM_superfamily"/>
    <property type="match status" value="1"/>
</dbReference>
<feature type="compositionally biased region" description="Polar residues" evidence="9">
    <location>
        <begin position="569"/>
        <end position="585"/>
    </location>
</feature>
<keyword evidence="7" id="KW-0597">Phosphoprotein</keyword>
<feature type="coiled-coil region" evidence="8">
    <location>
        <begin position="661"/>
        <end position="688"/>
    </location>
</feature>
<evidence type="ECO:0000313" key="12">
    <source>
        <dbReference type="EMBL" id="CAD8667742.1"/>
    </source>
</evidence>
<sequence>MGNPLFRGGNAAHRKNNSGGWGESTDEDTASGNESDEEDDPEEDLRSLRNQSCRLPTLRPGTSGGALASLALARNGGGANGARLSTNGVVPGRGQSFSGPAGNPSRMMHQSLINRPTASVVEDSDSDQQAPSAQRRGASTLIGRGQTRGQLALNGPGVHRTKSNGNQLSTVAAGLSLEKLAHSSMYGSVQILSVDDEEVNQIVLEEILTSTGYQYARAMDGVEALEWLLAQDTLPDLILLDCMMPNMSGHEFCSMLRQYIPGSVLPVIMVSAKSDEDNIVEGLRSGSNDFVRKPYQREELLARIEAQLRLKNDSWWLAELVNNQDGRETQSMKLLKNILPESIIARMQSGQKFVADSHQHVVILFSDIVGFTNLSSKLPTAEVFLMLSNMFNAFDKLTDRFAVYKVETIGDAYMVAAGHDEDEAKARKGTPTERVVAMAKAMIDVVGNITAPNGERLRIRIGVHCGPAFAGVIGSKCPRYCFLGDTVNTASRMESLSFPMCVQVSSDMAAHWDQASDQLVTLGERDVKGKGRMTTFLLKYGDWEEAVKMWRETSSMREQAAVGGGPDRQVSNVTQSSAHQGTGRNSLESMASVLIHQQSLVGNGPPASHGDAAANGHAGMLAMPFRSHLYSNNAGYDSPIITSPPATAASSFSPAALQDKLNQLAAQLAAEQQAVKAAREEADRERLKASEVAARLRSALQQLASAPTGSGSNGPAPGTQQQQGGGGGGGGGSPDRDRNITLQQGISVGAGAVALVPAPSGIFEPDRASGALSLTFQQVDTTTSPERGAGNLPAPTFSAASSALPGGSGLLIRLAKASSTYGLAVPPVNIARLFAELGLESYLGRFEQEAIKLDMLLTMDQSQLDALGLRPLGYCMRVREAVVDLAKALLRMCEDRAALGN</sequence>
<dbReference type="InterPro" id="IPR029787">
    <property type="entry name" value="Nucleotide_cyclase"/>
</dbReference>
<dbReference type="GO" id="GO:0005886">
    <property type="term" value="C:plasma membrane"/>
    <property type="evidence" value="ECO:0007669"/>
    <property type="project" value="TreeGrafter"/>
</dbReference>
<evidence type="ECO:0000256" key="3">
    <source>
        <dbReference type="ARBA" id="ARBA00022741"/>
    </source>
</evidence>
<proteinExistence type="predicted"/>
<evidence type="ECO:0000256" key="2">
    <source>
        <dbReference type="ARBA" id="ARBA00022692"/>
    </source>
</evidence>
<dbReference type="SMART" id="SM00044">
    <property type="entry name" value="CYCc"/>
    <property type="match status" value="1"/>
</dbReference>
<feature type="region of interest" description="Disordered" evidence="9">
    <location>
        <begin position="118"/>
        <end position="149"/>
    </location>
</feature>
<dbReference type="GO" id="GO:0004383">
    <property type="term" value="F:guanylate cyclase activity"/>
    <property type="evidence" value="ECO:0007669"/>
    <property type="project" value="TreeGrafter"/>
</dbReference>
<dbReference type="InterPro" id="IPR001789">
    <property type="entry name" value="Sig_transdc_resp-reg_receiver"/>
</dbReference>
<feature type="modified residue" description="4-aspartylphosphate" evidence="7">
    <location>
        <position position="241"/>
    </location>
</feature>
<feature type="region of interest" description="Disordered" evidence="9">
    <location>
        <begin position="79"/>
        <end position="105"/>
    </location>
</feature>
<dbReference type="Pfam" id="PF00072">
    <property type="entry name" value="Response_reg"/>
    <property type="match status" value="1"/>
</dbReference>
<feature type="region of interest" description="Disordered" evidence="9">
    <location>
        <begin position="556"/>
        <end position="585"/>
    </location>
</feature>
<evidence type="ECO:0008006" key="13">
    <source>
        <dbReference type="Google" id="ProtNLM"/>
    </source>
</evidence>
<evidence type="ECO:0000259" key="11">
    <source>
        <dbReference type="PROSITE" id="PS50125"/>
    </source>
</evidence>
<keyword evidence="4" id="KW-1133">Transmembrane helix</keyword>
<dbReference type="InterPro" id="IPR001054">
    <property type="entry name" value="A/G_cyclase"/>
</dbReference>
<dbReference type="GO" id="GO:0000166">
    <property type="term" value="F:nucleotide binding"/>
    <property type="evidence" value="ECO:0007669"/>
    <property type="project" value="UniProtKB-KW"/>
</dbReference>
<dbReference type="InterPro" id="IPR013761">
    <property type="entry name" value="SAM/pointed_sf"/>
</dbReference>
<accession>A0A7S0WIH5</accession>
<dbReference type="SMART" id="SM00448">
    <property type="entry name" value="REC"/>
    <property type="match status" value="1"/>
</dbReference>
<name>A0A7S0WIH5_9CHLO</name>
<keyword evidence="3" id="KW-0547">Nucleotide-binding</keyword>
<evidence type="ECO:0000256" key="6">
    <source>
        <dbReference type="ARBA" id="ARBA00023239"/>
    </source>
</evidence>
<evidence type="ECO:0000256" key="9">
    <source>
        <dbReference type="SAM" id="MobiDB-lite"/>
    </source>
</evidence>
<dbReference type="GO" id="GO:0000160">
    <property type="term" value="P:phosphorelay signal transduction system"/>
    <property type="evidence" value="ECO:0007669"/>
    <property type="project" value="InterPro"/>
</dbReference>
<dbReference type="GO" id="GO:0004016">
    <property type="term" value="F:adenylate cyclase activity"/>
    <property type="evidence" value="ECO:0007669"/>
    <property type="project" value="TreeGrafter"/>
</dbReference>
<gene>
    <name evidence="12" type="ORF">CLEI1391_LOCUS2694</name>
</gene>
<evidence type="ECO:0000256" key="1">
    <source>
        <dbReference type="ARBA" id="ARBA00004370"/>
    </source>
</evidence>
<dbReference type="Gene3D" id="3.40.50.2300">
    <property type="match status" value="1"/>
</dbReference>
<protein>
    <recommendedName>
        <fullName evidence="13">Guanylate cyclase</fullName>
    </recommendedName>
</protein>
<dbReference type="EMBL" id="HBFB01004887">
    <property type="protein sequence ID" value="CAD8667742.1"/>
    <property type="molecule type" value="Transcribed_RNA"/>
</dbReference>
<dbReference type="SUPFAM" id="SSF47769">
    <property type="entry name" value="SAM/Pointed domain"/>
    <property type="match status" value="1"/>
</dbReference>
<dbReference type="Pfam" id="PF00211">
    <property type="entry name" value="Guanylate_cyc"/>
    <property type="match status" value="1"/>
</dbReference>
<reference evidence="12" key="1">
    <citation type="submission" date="2021-01" db="EMBL/GenBank/DDBJ databases">
        <authorList>
            <person name="Corre E."/>
            <person name="Pelletier E."/>
            <person name="Niang G."/>
            <person name="Scheremetjew M."/>
            <person name="Finn R."/>
            <person name="Kale V."/>
            <person name="Holt S."/>
            <person name="Cochrane G."/>
            <person name="Meng A."/>
            <person name="Brown T."/>
            <person name="Cohen L."/>
        </authorList>
    </citation>
    <scope>NUCLEOTIDE SEQUENCE</scope>
    <source>
        <strain evidence="12">SAG 11-49</strain>
    </source>
</reference>
<dbReference type="Gene3D" id="3.30.70.1230">
    <property type="entry name" value="Nucleotide cyclase"/>
    <property type="match status" value="1"/>
</dbReference>
<dbReference type="AlphaFoldDB" id="A0A7S0WIH5"/>
<dbReference type="InterPro" id="IPR011006">
    <property type="entry name" value="CheY-like_superfamily"/>
</dbReference>
<evidence type="ECO:0000256" key="8">
    <source>
        <dbReference type="SAM" id="Coils"/>
    </source>
</evidence>
<feature type="compositionally biased region" description="Acidic residues" evidence="9">
    <location>
        <begin position="24"/>
        <end position="43"/>
    </location>
</feature>
<feature type="region of interest" description="Disordered" evidence="9">
    <location>
        <begin position="704"/>
        <end position="739"/>
    </location>
</feature>
<feature type="domain" description="Response regulatory" evidence="10">
    <location>
        <begin position="190"/>
        <end position="308"/>
    </location>
</feature>
<dbReference type="PROSITE" id="PS50125">
    <property type="entry name" value="GUANYLATE_CYCLASE_2"/>
    <property type="match status" value="1"/>
</dbReference>
<dbReference type="Gene3D" id="1.10.150.50">
    <property type="entry name" value="Transcription Factor, Ets-1"/>
    <property type="match status" value="1"/>
</dbReference>
<dbReference type="PROSITE" id="PS50110">
    <property type="entry name" value="RESPONSE_REGULATORY"/>
    <property type="match status" value="1"/>
</dbReference>
<evidence type="ECO:0000256" key="7">
    <source>
        <dbReference type="PROSITE-ProRule" id="PRU00169"/>
    </source>
</evidence>
<dbReference type="SUPFAM" id="SSF55073">
    <property type="entry name" value="Nucleotide cyclase"/>
    <property type="match status" value="1"/>
</dbReference>